<dbReference type="Proteomes" id="UP001189429">
    <property type="component" value="Unassembled WGS sequence"/>
</dbReference>
<accession>A0ABN9T6Y7</accession>
<organism evidence="2 3">
    <name type="scientific">Prorocentrum cordatum</name>
    <dbReference type="NCBI Taxonomy" id="2364126"/>
    <lineage>
        <taxon>Eukaryota</taxon>
        <taxon>Sar</taxon>
        <taxon>Alveolata</taxon>
        <taxon>Dinophyceae</taxon>
        <taxon>Prorocentrales</taxon>
        <taxon>Prorocentraceae</taxon>
        <taxon>Prorocentrum</taxon>
    </lineage>
</organism>
<feature type="region of interest" description="Disordered" evidence="1">
    <location>
        <begin position="141"/>
        <end position="200"/>
    </location>
</feature>
<feature type="region of interest" description="Disordered" evidence="1">
    <location>
        <begin position="364"/>
        <end position="395"/>
    </location>
</feature>
<keyword evidence="3" id="KW-1185">Reference proteome</keyword>
<dbReference type="EMBL" id="CAUYUJ010014404">
    <property type="protein sequence ID" value="CAK0840835.1"/>
    <property type="molecule type" value="Genomic_DNA"/>
</dbReference>
<feature type="compositionally biased region" description="Low complexity" evidence="1">
    <location>
        <begin position="302"/>
        <end position="329"/>
    </location>
</feature>
<evidence type="ECO:0000313" key="3">
    <source>
        <dbReference type="Proteomes" id="UP001189429"/>
    </source>
</evidence>
<evidence type="ECO:0000313" key="2">
    <source>
        <dbReference type="EMBL" id="CAK0840835.1"/>
    </source>
</evidence>
<gene>
    <name evidence="2" type="ORF">PCOR1329_LOCUS36177</name>
</gene>
<feature type="compositionally biased region" description="Low complexity" evidence="1">
    <location>
        <begin position="172"/>
        <end position="184"/>
    </location>
</feature>
<evidence type="ECO:0000256" key="1">
    <source>
        <dbReference type="SAM" id="MobiDB-lite"/>
    </source>
</evidence>
<feature type="region of interest" description="Disordered" evidence="1">
    <location>
        <begin position="213"/>
        <end position="352"/>
    </location>
</feature>
<dbReference type="PROSITE" id="PS51257">
    <property type="entry name" value="PROKAR_LIPOPROTEIN"/>
    <property type="match status" value="1"/>
</dbReference>
<reference evidence="2" key="1">
    <citation type="submission" date="2023-10" db="EMBL/GenBank/DDBJ databases">
        <authorList>
            <person name="Chen Y."/>
            <person name="Shah S."/>
            <person name="Dougan E. K."/>
            <person name="Thang M."/>
            <person name="Chan C."/>
        </authorList>
    </citation>
    <scope>NUCLEOTIDE SEQUENCE [LARGE SCALE GENOMIC DNA]</scope>
</reference>
<sequence length="452" mass="47379">MRAPEDAWSGDAGFAVTTVTISACSAFTESVAVEEDQEGQADALLYATGTEAMESFSKSVDEEVPLHSALREGWDEAGEAFADEAFATGHSPKAWLQRVWARLDEESHDDNVATPPPPRRRLQRPATAEILRRLGLVAPDSQPSAAATGVEPHCGVRGVGRAPSPPSQARTDSAADPLAPLSPAVDGPSQCGSRPATVPGLDMDRVHMESEFHNLGAPGRPTAPGLPGAADGSRGNVELHVGASTASSASRLLEEPGAAEDARLPAVPPERGGAVGSAVRRDFRRGLAGMPQEATAMERPLSRPGGLRPLPRSRSAPGGPRGSQGSRGPLRQERKQPARPMEAPEAQGVRGGAWWRDGSLQYASKHGEDSRSSPYWRGPSTKARPMASRGQPCGVRGRHAQTVAPLGTAHVHHHQHLHYHVLMGPEGAADVPVPSPEAVCLGGVGAWVAGTH</sequence>
<protein>
    <submittedName>
        <fullName evidence="2">Uncharacterized protein</fullName>
    </submittedName>
</protein>
<proteinExistence type="predicted"/>
<name>A0ABN9T6Y7_9DINO</name>
<comment type="caution">
    <text evidence="2">The sequence shown here is derived from an EMBL/GenBank/DDBJ whole genome shotgun (WGS) entry which is preliminary data.</text>
</comment>